<keyword evidence="5 8" id="KW-1133">Transmembrane helix</keyword>
<keyword evidence="7" id="KW-0131">Cell cycle</keyword>
<accession>A0AAQ2WWV4</accession>
<evidence type="ECO:0000256" key="7">
    <source>
        <dbReference type="ARBA" id="ARBA00023306"/>
    </source>
</evidence>
<evidence type="ECO:0000256" key="5">
    <source>
        <dbReference type="ARBA" id="ARBA00022989"/>
    </source>
</evidence>
<dbReference type="PANTHER" id="PTHR37820">
    <property type="entry name" value="CELL DIVISION PROTEIN DIVIB"/>
    <property type="match status" value="1"/>
</dbReference>
<evidence type="ECO:0000256" key="2">
    <source>
        <dbReference type="ARBA" id="ARBA00022475"/>
    </source>
</evidence>
<keyword evidence="4 8" id="KW-0812">Transmembrane</keyword>
<gene>
    <name evidence="10" type="ORF">O5398_02795</name>
</gene>
<evidence type="ECO:0000313" key="11">
    <source>
        <dbReference type="Proteomes" id="UP001164544"/>
    </source>
</evidence>
<evidence type="ECO:0000259" key="9">
    <source>
        <dbReference type="PROSITE" id="PS51779"/>
    </source>
</evidence>
<protein>
    <submittedName>
        <fullName evidence="10">FtsQ-type POTRA domain-containing protein</fullName>
    </submittedName>
</protein>
<evidence type="ECO:0000256" key="1">
    <source>
        <dbReference type="ARBA" id="ARBA00004370"/>
    </source>
</evidence>
<dbReference type="Pfam" id="PF08478">
    <property type="entry name" value="POTRA_1"/>
    <property type="match status" value="1"/>
</dbReference>
<dbReference type="Gene3D" id="3.10.20.310">
    <property type="entry name" value="membrane protein fhac"/>
    <property type="match status" value="1"/>
</dbReference>
<comment type="subcellular location">
    <subcellularLocation>
        <location evidence="1">Membrane</location>
    </subcellularLocation>
</comment>
<keyword evidence="3" id="KW-0132">Cell division</keyword>
<keyword evidence="6 8" id="KW-0472">Membrane</keyword>
<dbReference type="PANTHER" id="PTHR37820:SF1">
    <property type="entry name" value="CELL DIVISION PROTEIN FTSQ"/>
    <property type="match status" value="1"/>
</dbReference>
<dbReference type="RefSeq" id="WP_020954692.1">
    <property type="nucleotide sequence ID" value="NZ_CP010308.1"/>
</dbReference>
<dbReference type="InterPro" id="IPR013685">
    <property type="entry name" value="POTRA_FtsQ_type"/>
</dbReference>
<sequence length="247" mass="28767">MLIYRKFLLIYAYIIISAILLDIIFIIFISPYFLIRYISFNDDIHISKEDILSISGIKPNTYYYDADVDSYKKNIMRDLRVKNVKVQLKFPNTISINIERRVPIVTAYENVDGNFIYYFISSDGVILEKSKDLIYDLPIISGLNLNSIEAGDFLEDGMLAIVKNLNYVKINQITLYNLISEISFLKLNFYDYRIILYIKNIYNKILITSDMNLISVMYKVFMISDLLKGRSDTIDLRSGDIILLGED</sequence>
<evidence type="ECO:0000313" key="10">
    <source>
        <dbReference type="EMBL" id="WAZ91046.1"/>
    </source>
</evidence>
<reference evidence="10" key="1">
    <citation type="submission" date="2022-12" db="EMBL/GenBank/DDBJ databases">
        <title>B. miyamotoi WGS.</title>
        <authorList>
            <person name="Kuleshov K.V."/>
            <person name="Hoornstra D."/>
            <person name="Hovius J.W."/>
            <person name="Platonov A.E."/>
            <person name="Telford S.R. III."/>
        </authorList>
    </citation>
    <scope>NUCLEOTIDE SEQUENCE</scope>
    <source>
        <strain evidence="10">410</strain>
    </source>
</reference>
<dbReference type="InterPro" id="IPR050487">
    <property type="entry name" value="FtsQ_DivIB"/>
</dbReference>
<evidence type="ECO:0000256" key="6">
    <source>
        <dbReference type="ARBA" id="ARBA00023136"/>
    </source>
</evidence>
<name>A0AAQ2WWV4_9SPIR</name>
<dbReference type="AlphaFoldDB" id="A0AAQ2WWV4"/>
<evidence type="ECO:0000256" key="8">
    <source>
        <dbReference type="SAM" id="Phobius"/>
    </source>
</evidence>
<dbReference type="PROSITE" id="PS51779">
    <property type="entry name" value="POTRA"/>
    <property type="match status" value="1"/>
</dbReference>
<dbReference type="KEGG" id="bmiy:RJ61_01475"/>
<organism evidence="10 11">
    <name type="scientific">Borrelia miyamotoi</name>
    <dbReference type="NCBI Taxonomy" id="47466"/>
    <lineage>
        <taxon>Bacteria</taxon>
        <taxon>Pseudomonadati</taxon>
        <taxon>Spirochaetota</taxon>
        <taxon>Spirochaetia</taxon>
        <taxon>Spirochaetales</taxon>
        <taxon>Borreliaceae</taxon>
        <taxon>Borrelia</taxon>
    </lineage>
</organism>
<feature type="transmembrane region" description="Helical" evidence="8">
    <location>
        <begin position="7"/>
        <end position="34"/>
    </location>
</feature>
<dbReference type="GO" id="GO:0005886">
    <property type="term" value="C:plasma membrane"/>
    <property type="evidence" value="ECO:0007669"/>
    <property type="project" value="TreeGrafter"/>
</dbReference>
<dbReference type="EMBL" id="CP114637">
    <property type="protein sequence ID" value="WAZ91046.1"/>
    <property type="molecule type" value="Genomic_DNA"/>
</dbReference>
<dbReference type="GO" id="GO:0051301">
    <property type="term" value="P:cell division"/>
    <property type="evidence" value="ECO:0007669"/>
    <property type="project" value="UniProtKB-KW"/>
</dbReference>
<evidence type="ECO:0000256" key="4">
    <source>
        <dbReference type="ARBA" id="ARBA00022692"/>
    </source>
</evidence>
<keyword evidence="2" id="KW-1003">Cell membrane</keyword>
<evidence type="ECO:0000256" key="3">
    <source>
        <dbReference type="ARBA" id="ARBA00022618"/>
    </source>
</evidence>
<dbReference type="Proteomes" id="UP001164544">
    <property type="component" value="Chromosome"/>
</dbReference>
<dbReference type="InterPro" id="IPR034746">
    <property type="entry name" value="POTRA"/>
</dbReference>
<feature type="domain" description="POTRA" evidence="9">
    <location>
        <begin position="33"/>
        <end position="101"/>
    </location>
</feature>
<proteinExistence type="predicted"/>